<dbReference type="EMBL" id="SGXA01000002">
    <property type="protein sequence ID" value="RZS71515.1"/>
    <property type="molecule type" value="Genomic_DNA"/>
</dbReference>
<dbReference type="Proteomes" id="UP000293874">
    <property type="component" value="Unassembled WGS sequence"/>
</dbReference>
<dbReference type="Pfam" id="PF05168">
    <property type="entry name" value="HEPN"/>
    <property type="match status" value="1"/>
</dbReference>
<dbReference type="InterPro" id="IPR007842">
    <property type="entry name" value="HEPN_dom"/>
</dbReference>
<dbReference type="Gene3D" id="1.20.120.330">
    <property type="entry name" value="Nucleotidyltransferases domain 2"/>
    <property type="match status" value="1"/>
</dbReference>
<keyword evidence="3" id="KW-1185">Reference proteome</keyword>
<name>A0A4Q7MRX9_9BACT</name>
<reference evidence="2 3" key="1">
    <citation type="submission" date="2019-02" db="EMBL/GenBank/DDBJ databases">
        <title>Genomic Encyclopedia of Type Strains, Phase IV (KMG-IV): sequencing the most valuable type-strain genomes for metagenomic binning, comparative biology and taxonomic classification.</title>
        <authorList>
            <person name="Goeker M."/>
        </authorList>
    </citation>
    <scope>NUCLEOTIDE SEQUENCE [LARGE SCALE GENOMIC DNA]</scope>
    <source>
        <strain evidence="2 3">DSM 18116</strain>
    </source>
</reference>
<feature type="domain" description="HEPN" evidence="1">
    <location>
        <begin position="146"/>
        <end position="266"/>
    </location>
</feature>
<dbReference type="PROSITE" id="PS50910">
    <property type="entry name" value="HEPN"/>
    <property type="match status" value="1"/>
</dbReference>
<evidence type="ECO:0000313" key="3">
    <source>
        <dbReference type="Proteomes" id="UP000293874"/>
    </source>
</evidence>
<proteinExistence type="predicted"/>
<dbReference type="RefSeq" id="WP_130542013.1">
    <property type="nucleotide sequence ID" value="NZ_CP042431.1"/>
</dbReference>
<dbReference type="OrthoDB" id="1321649at2"/>
<accession>A0A4Q7MRX9</accession>
<dbReference type="SUPFAM" id="SSF81593">
    <property type="entry name" value="Nucleotidyltransferase substrate binding subunit/domain"/>
    <property type="match status" value="1"/>
</dbReference>
<sequence length="277" mass="31882">MELHPALIEIVKVILGVNALSPDRIILLGYINAEGQSFSILNGFCEEVTDFVDVNLLVISENANADRLRYIDMIEQRCKPFARIICIILSRSDIQSQMEYGNRLAIIALQSGKVLYQKWETAPHIQKAIYEAVIKEGKEVELVSWYKRSHLFLQMAKVQFNLGNCGMAAFCIHQSLEQVLIMLIISVCGYRMGIHNPDRLLRMLRFHNDAVADIFPNKTAEEKGRLCLLKKVYINYRYRVELEVTEDDIRYFFTELGKLHAMADRIIYPKITAPILI</sequence>
<evidence type="ECO:0000313" key="2">
    <source>
        <dbReference type="EMBL" id="RZS71515.1"/>
    </source>
</evidence>
<organism evidence="2 3">
    <name type="scientific">Pseudobacter ginsenosidimutans</name>
    <dbReference type="NCBI Taxonomy" id="661488"/>
    <lineage>
        <taxon>Bacteria</taxon>
        <taxon>Pseudomonadati</taxon>
        <taxon>Bacteroidota</taxon>
        <taxon>Chitinophagia</taxon>
        <taxon>Chitinophagales</taxon>
        <taxon>Chitinophagaceae</taxon>
        <taxon>Pseudobacter</taxon>
    </lineage>
</organism>
<evidence type="ECO:0000259" key="1">
    <source>
        <dbReference type="PROSITE" id="PS50910"/>
    </source>
</evidence>
<comment type="caution">
    <text evidence="2">The sequence shown here is derived from an EMBL/GenBank/DDBJ whole genome shotgun (WGS) entry which is preliminary data.</text>
</comment>
<protein>
    <submittedName>
        <fullName evidence="2">HEPN domain-containing protein</fullName>
    </submittedName>
</protein>
<gene>
    <name evidence="2" type="ORF">EV199_3419</name>
</gene>
<dbReference type="AlphaFoldDB" id="A0A4Q7MRX9"/>